<dbReference type="EMBL" id="JBHLUD010000002">
    <property type="protein sequence ID" value="MFC0541553.1"/>
    <property type="molecule type" value="Genomic_DNA"/>
</dbReference>
<dbReference type="CDD" id="cd01392">
    <property type="entry name" value="HTH_LacI"/>
    <property type="match status" value="1"/>
</dbReference>
<dbReference type="PROSITE" id="PS50932">
    <property type="entry name" value="HTH_LACI_2"/>
    <property type="match status" value="1"/>
</dbReference>
<dbReference type="InterPro" id="IPR010982">
    <property type="entry name" value="Lambda_DNA-bd_dom_sf"/>
</dbReference>
<dbReference type="SMART" id="SM00354">
    <property type="entry name" value="HTH_LACI"/>
    <property type="match status" value="1"/>
</dbReference>
<dbReference type="GO" id="GO:0003677">
    <property type="term" value="F:DNA binding"/>
    <property type="evidence" value="ECO:0007669"/>
    <property type="project" value="UniProtKB-KW"/>
</dbReference>
<evidence type="ECO:0000256" key="2">
    <source>
        <dbReference type="ARBA" id="ARBA00023125"/>
    </source>
</evidence>
<dbReference type="Gene3D" id="1.10.260.40">
    <property type="entry name" value="lambda repressor-like DNA-binding domains"/>
    <property type="match status" value="1"/>
</dbReference>
<dbReference type="RefSeq" id="WP_273942423.1">
    <property type="nucleotide sequence ID" value="NZ_CP097263.1"/>
</dbReference>
<comment type="caution">
    <text evidence="5">The sequence shown here is derived from an EMBL/GenBank/DDBJ whole genome shotgun (WGS) entry which is preliminary data.</text>
</comment>
<gene>
    <name evidence="5" type="ORF">ACFFH7_08675</name>
</gene>
<dbReference type="InterPro" id="IPR000843">
    <property type="entry name" value="HTH_LacI"/>
</dbReference>
<dbReference type="PANTHER" id="PTHR30146:SF109">
    <property type="entry name" value="HTH-TYPE TRANSCRIPTIONAL REGULATOR GALS"/>
    <property type="match status" value="1"/>
</dbReference>
<dbReference type="InterPro" id="IPR046335">
    <property type="entry name" value="LacI/GalR-like_sensor"/>
</dbReference>
<organism evidence="5 6">
    <name type="scientific">Kutzneria chonburiensis</name>
    <dbReference type="NCBI Taxonomy" id="1483604"/>
    <lineage>
        <taxon>Bacteria</taxon>
        <taxon>Bacillati</taxon>
        <taxon>Actinomycetota</taxon>
        <taxon>Actinomycetes</taxon>
        <taxon>Pseudonocardiales</taxon>
        <taxon>Pseudonocardiaceae</taxon>
        <taxon>Kutzneria</taxon>
    </lineage>
</organism>
<sequence length="328" mass="34960">MDKVPTIKDVADRAGVHAATASRALNTATRGMVNTRTVTRVLEAAKALGYAPNSAARSLRTRTSSVAGVIIPDLRNPVFPPIVRGIEDGLREAGYMALLGNTDGDIDRERELFDAMRGRQTDGFILATSRRDDELPATVPTVLVNRRTDTGAVPSVTADNDAGVRMVVRSLVELGHSRIGHVAGPRHLSTGWERYRAFVDATGAESVTFAAAFTEEAGFEATLRLLDAYEGLTAIVAGNDLIALGCYAALASRGLSVPEDVSVTGFNDIPFADRQRPGLTTIRIPHYDIGLESARLLLARIANPAAPAKRIVLPVELITRGSTASPKP</sequence>
<reference evidence="5 6" key="1">
    <citation type="submission" date="2024-09" db="EMBL/GenBank/DDBJ databases">
        <authorList>
            <person name="Sun Q."/>
            <person name="Mori K."/>
        </authorList>
    </citation>
    <scope>NUCLEOTIDE SEQUENCE [LARGE SCALE GENOMIC DNA]</scope>
    <source>
        <strain evidence="5 6">TBRC 1432</strain>
    </source>
</reference>
<dbReference type="Proteomes" id="UP001589810">
    <property type="component" value="Unassembled WGS sequence"/>
</dbReference>
<proteinExistence type="predicted"/>
<protein>
    <submittedName>
        <fullName evidence="5">LacI family DNA-binding transcriptional regulator</fullName>
    </submittedName>
</protein>
<feature type="domain" description="HTH lacI-type" evidence="4">
    <location>
        <begin position="5"/>
        <end position="61"/>
    </location>
</feature>
<keyword evidence="2 5" id="KW-0238">DNA-binding</keyword>
<dbReference type="InterPro" id="IPR028082">
    <property type="entry name" value="Peripla_BP_I"/>
</dbReference>
<keyword evidence="1" id="KW-0805">Transcription regulation</keyword>
<dbReference type="PANTHER" id="PTHR30146">
    <property type="entry name" value="LACI-RELATED TRANSCRIPTIONAL REPRESSOR"/>
    <property type="match status" value="1"/>
</dbReference>
<evidence type="ECO:0000256" key="1">
    <source>
        <dbReference type="ARBA" id="ARBA00023015"/>
    </source>
</evidence>
<dbReference type="SUPFAM" id="SSF47413">
    <property type="entry name" value="lambda repressor-like DNA-binding domains"/>
    <property type="match status" value="1"/>
</dbReference>
<evidence type="ECO:0000313" key="5">
    <source>
        <dbReference type="EMBL" id="MFC0541553.1"/>
    </source>
</evidence>
<dbReference type="Gene3D" id="3.40.50.2300">
    <property type="match status" value="2"/>
</dbReference>
<dbReference type="Pfam" id="PF00356">
    <property type="entry name" value="LacI"/>
    <property type="match status" value="1"/>
</dbReference>
<dbReference type="CDD" id="cd06267">
    <property type="entry name" value="PBP1_LacI_sugar_binding-like"/>
    <property type="match status" value="1"/>
</dbReference>
<evidence type="ECO:0000259" key="4">
    <source>
        <dbReference type="PROSITE" id="PS50932"/>
    </source>
</evidence>
<keyword evidence="6" id="KW-1185">Reference proteome</keyword>
<keyword evidence="3" id="KW-0804">Transcription</keyword>
<name>A0ABV6MMN0_9PSEU</name>
<dbReference type="Pfam" id="PF13377">
    <property type="entry name" value="Peripla_BP_3"/>
    <property type="match status" value="1"/>
</dbReference>
<dbReference type="SUPFAM" id="SSF53822">
    <property type="entry name" value="Periplasmic binding protein-like I"/>
    <property type="match status" value="1"/>
</dbReference>
<accession>A0ABV6MMN0</accession>
<evidence type="ECO:0000256" key="3">
    <source>
        <dbReference type="ARBA" id="ARBA00023163"/>
    </source>
</evidence>
<evidence type="ECO:0000313" key="6">
    <source>
        <dbReference type="Proteomes" id="UP001589810"/>
    </source>
</evidence>